<dbReference type="GO" id="GO:0046872">
    <property type="term" value="F:metal ion binding"/>
    <property type="evidence" value="ECO:0007669"/>
    <property type="project" value="UniProtKB-KW"/>
</dbReference>
<evidence type="ECO:0000256" key="2">
    <source>
        <dbReference type="ARBA" id="ARBA00022490"/>
    </source>
</evidence>
<feature type="binding site" evidence="9">
    <location>
        <position position="154"/>
    </location>
    <ligand>
        <name>cob(II)alamin</name>
        <dbReference type="ChEBI" id="CHEBI:16304"/>
    </ligand>
</feature>
<dbReference type="PANTHER" id="PTHR30002:SF4">
    <property type="entry name" value="EPOXYQUEUOSINE REDUCTASE"/>
    <property type="match status" value="1"/>
</dbReference>
<feature type="binding site" evidence="9">
    <location>
        <position position="57"/>
    </location>
    <ligand>
        <name>cob(II)alamin</name>
        <dbReference type="ChEBI" id="CHEBI:16304"/>
    </ligand>
</feature>
<evidence type="ECO:0000256" key="6">
    <source>
        <dbReference type="ARBA" id="ARBA00023002"/>
    </source>
</evidence>
<dbReference type="InterPro" id="IPR017900">
    <property type="entry name" value="4Fe4S_Fe_S_CS"/>
</dbReference>
<feature type="binding site" evidence="9">
    <location>
        <position position="188"/>
    </location>
    <ligand>
        <name>[4Fe-4S] cluster</name>
        <dbReference type="ChEBI" id="CHEBI:49883"/>
        <label>1</label>
    </ligand>
</feature>
<comment type="similarity">
    <text evidence="9">Belongs to the QueG family.</text>
</comment>
<feature type="binding site" evidence="9">
    <location>
        <begin position="239"/>
        <end position="240"/>
    </location>
    <ligand>
        <name>cob(II)alamin</name>
        <dbReference type="ChEBI" id="CHEBI:16304"/>
    </ligand>
</feature>
<dbReference type="Pfam" id="PF13484">
    <property type="entry name" value="Fer4_16"/>
    <property type="match status" value="1"/>
</dbReference>
<dbReference type="GO" id="GO:0008616">
    <property type="term" value="P:tRNA queuosine(34) biosynthetic process"/>
    <property type="evidence" value="ECO:0007669"/>
    <property type="project" value="UniProtKB-UniRule"/>
</dbReference>
<feature type="active site" description="Proton donor" evidence="9">
    <location>
        <position position="130"/>
    </location>
</feature>
<keyword evidence="9" id="KW-0170">Cobalt</keyword>
<keyword evidence="1 9" id="KW-0004">4Fe-4S</keyword>
<dbReference type="GO" id="GO:0051539">
    <property type="term" value="F:4 iron, 4 sulfur cluster binding"/>
    <property type="evidence" value="ECO:0007669"/>
    <property type="project" value="UniProtKB-KW"/>
</dbReference>
<dbReference type="InterPro" id="IPR004453">
    <property type="entry name" value="QueG"/>
</dbReference>
<comment type="pathway">
    <text evidence="9">tRNA modification; tRNA-queuosine biosynthesis.</text>
</comment>
<dbReference type="InterPro" id="IPR017896">
    <property type="entry name" value="4Fe4S_Fe-S-bd"/>
</dbReference>
<comment type="subcellular location">
    <subcellularLocation>
        <location evidence="9">Cytoplasm</location>
    </subcellularLocation>
</comment>
<name>A0A6J4P9P6_9BACT</name>
<dbReference type="GO" id="GO:0031419">
    <property type="term" value="F:cobalamin binding"/>
    <property type="evidence" value="ECO:0007669"/>
    <property type="project" value="UniProtKB-KW"/>
</dbReference>
<dbReference type="InterPro" id="IPR013542">
    <property type="entry name" value="QueG_DUF1730"/>
</dbReference>
<comment type="catalytic activity">
    <reaction evidence="9">
        <text>epoxyqueuosine(34) in tRNA + AH2 = queuosine(34) in tRNA + A + H2O</text>
        <dbReference type="Rhea" id="RHEA:32159"/>
        <dbReference type="Rhea" id="RHEA-COMP:18571"/>
        <dbReference type="Rhea" id="RHEA-COMP:18582"/>
        <dbReference type="ChEBI" id="CHEBI:13193"/>
        <dbReference type="ChEBI" id="CHEBI:15377"/>
        <dbReference type="ChEBI" id="CHEBI:17499"/>
        <dbReference type="ChEBI" id="CHEBI:194431"/>
        <dbReference type="ChEBI" id="CHEBI:194443"/>
        <dbReference type="EC" id="1.17.99.6"/>
    </reaction>
</comment>
<dbReference type="NCBIfam" id="TIGR00276">
    <property type="entry name" value="tRNA epoxyqueuosine(34) reductase QueG"/>
    <property type="match status" value="1"/>
</dbReference>
<dbReference type="GO" id="GO:0005737">
    <property type="term" value="C:cytoplasm"/>
    <property type="evidence" value="ECO:0007669"/>
    <property type="project" value="UniProtKB-SubCell"/>
</dbReference>
<evidence type="ECO:0000256" key="1">
    <source>
        <dbReference type="ARBA" id="ARBA00022485"/>
    </source>
</evidence>
<feature type="binding site" evidence="9">
    <location>
        <position position="246"/>
    </location>
    <ligand>
        <name>[4Fe-4S] cluster</name>
        <dbReference type="ChEBI" id="CHEBI:49883"/>
        <label>1</label>
    </ligand>
</feature>
<keyword evidence="3 9" id="KW-0819">tRNA processing</keyword>
<evidence type="ECO:0000256" key="5">
    <source>
        <dbReference type="ARBA" id="ARBA00022785"/>
    </source>
</evidence>
<evidence type="ECO:0000313" key="11">
    <source>
        <dbReference type="EMBL" id="CAA9408102.1"/>
    </source>
</evidence>
<dbReference type="AlphaFoldDB" id="A0A6J4P9P6"/>
<sequence>MVSLTEQIKQKALEIGFHKVGIVRAEPLCEEGERLKEWLANDYHGEMRWMEREPEKRYDPRLIFPEARSMVVVALNYFTPHEHEETDAKGKVSRYAWGDDYHDVLKEKLRELLAFIKSIEETADGKICVDTAPVMDKAWAVRAGLGWIGKHSNVITKEYGSWIFIGEVLLNLELDYESKIINDYCGTCTMCLDACPTGAIVAPYIVDSNRCLSYATIESRAPDLPSETSENLNGWLYGCDICQDVCPWNRFEKPTEEARFEPRAGNVSADLEEILALSPEEYAARFRRSAMKRAKLGGLQRNARALKVKR</sequence>
<keyword evidence="4 9" id="KW-0479">Metal-binding</keyword>
<feature type="binding site" evidence="9">
    <location>
        <position position="165"/>
    </location>
    <ligand>
        <name>cob(II)alamin</name>
        <dbReference type="ChEBI" id="CHEBI:16304"/>
    </ligand>
</feature>
<evidence type="ECO:0000256" key="4">
    <source>
        <dbReference type="ARBA" id="ARBA00022723"/>
    </source>
</evidence>
<dbReference type="PROSITE" id="PS00198">
    <property type="entry name" value="4FE4S_FER_1"/>
    <property type="match status" value="1"/>
</dbReference>
<keyword evidence="9" id="KW-0846">Cobalamin</keyword>
<evidence type="ECO:0000256" key="7">
    <source>
        <dbReference type="ARBA" id="ARBA00023004"/>
    </source>
</evidence>
<feature type="binding site" evidence="9">
    <location>
        <position position="185"/>
    </location>
    <ligand>
        <name>[4Fe-4S] cluster</name>
        <dbReference type="ChEBI" id="CHEBI:49883"/>
        <label>1</label>
    </ligand>
</feature>
<feature type="binding site" evidence="9">
    <location>
        <position position="242"/>
    </location>
    <ligand>
        <name>[4Fe-4S] cluster</name>
        <dbReference type="ChEBI" id="CHEBI:49883"/>
        <label>2</label>
    </ligand>
</feature>
<dbReference type="EMBL" id="CADCUR010000187">
    <property type="protein sequence ID" value="CAA9408102.1"/>
    <property type="molecule type" value="Genomic_DNA"/>
</dbReference>
<organism evidence="11">
    <name type="scientific">uncultured Pyrinomonadaceae bacterium</name>
    <dbReference type="NCBI Taxonomy" id="2283094"/>
    <lineage>
        <taxon>Bacteria</taxon>
        <taxon>Pseudomonadati</taxon>
        <taxon>Acidobacteriota</taxon>
        <taxon>Blastocatellia</taxon>
        <taxon>Blastocatellales</taxon>
        <taxon>Pyrinomonadaceae</taxon>
        <taxon>environmental samples</taxon>
    </lineage>
</organism>
<feature type="binding site" evidence="9">
    <location>
        <position position="195"/>
    </location>
    <ligand>
        <name>[4Fe-4S] cluster</name>
        <dbReference type="ChEBI" id="CHEBI:49883"/>
        <label>2</label>
    </ligand>
</feature>
<protein>
    <recommendedName>
        <fullName evidence="9">Epoxyqueuosine reductase</fullName>
        <ecNumber evidence="9">1.17.99.6</ecNumber>
    </recommendedName>
    <alternativeName>
        <fullName evidence="9">Queuosine biosynthesis protein QueG</fullName>
    </alternativeName>
</protein>
<feature type="binding site" evidence="9">
    <location>
        <position position="239"/>
    </location>
    <ligand>
        <name>[4Fe-4S] cluster</name>
        <dbReference type="ChEBI" id="CHEBI:49883"/>
        <label>2</label>
    </ligand>
</feature>
<feature type="binding site" evidence="9">
    <location>
        <position position="213"/>
    </location>
    <ligand>
        <name>cob(II)alamin</name>
        <dbReference type="ChEBI" id="CHEBI:16304"/>
    </ligand>
</feature>
<dbReference type="UniPathway" id="UPA00392"/>
<evidence type="ECO:0000256" key="8">
    <source>
        <dbReference type="ARBA" id="ARBA00023014"/>
    </source>
</evidence>
<keyword evidence="5 9" id="KW-0671">Queuosine biosynthesis</keyword>
<keyword evidence="6 9" id="KW-0560">Oxidoreductase</keyword>
<reference evidence="11" key="1">
    <citation type="submission" date="2020-02" db="EMBL/GenBank/DDBJ databases">
        <authorList>
            <person name="Meier V. D."/>
        </authorList>
    </citation>
    <scope>NUCLEOTIDE SEQUENCE</scope>
    <source>
        <strain evidence="11">AVDCRST_MAG74</strain>
    </source>
</reference>
<comment type="cofactor">
    <cofactor evidence="9">
        <name>[4Fe-4S] cluster</name>
        <dbReference type="ChEBI" id="CHEBI:49883"/>
    </cofactor>
    <text evidence="9">Binds 2 [4Fe-4S] clusters per monomer.</text>
</comment>
<dbReference type="EC" id="1.17.99.6" evidence="9"/>
<comment type="subunit">
    <text evidence="9">Monomer.</text>
</comment>
<keyword evidence="2 9" id="KW-0963">Cytoplasm</keyword>
<feature type="binding site" evidence="9">
    <location>
        <position position="191"/>
    </location>
    <ligand>
        <name>[4Fe-4S] cluster</name>
        <dbReference type="ChEBI" id="CHEBI:49883"/>
        <label>1</label>
    </ligand>
</feature>
<dbReference type="Pfam" id="PF08331">
    <property type="entry name" value="QueG_DUF1730"/>
    <property type="match status" value="1"/>
</dbReference>
<proteinExistence type="inferred from homology"/>
<feature type="binding site" evidence="9">
    <location>
        <position position="130"/>
    </location>
    <ligand>
        <name>cob(II)alamin</name>
        <dbReference type="ChEBI" id="CHEBI:16304"/>
    </ligand>
</feature>
<gene>
    <name evidence="9" type="primary">queG</name>
    <name evidence="11" type="ORF">AVDCRST_MAG74-2108</name>
</gene>
<feature type="domain" description="4Fe-4S ferredoxin-type" evidence="10">
    <location>
        <begin position="176"/>
        <end position="205"/>
    </location>
</feature>
<comment type="caution">
    <text evidence="9">Lacks conserved residue(s) required for the propagation of feature annotation.</text>
</comment>
<comment type="cofactor">
    <cofactor evidence="9">
        <name>cob(II)alamin</name>
        <dbReference type="ChEBI" id="CHEBI:16304"/>
    </cofactor>
</comment>
<keyword evidence="8 9" id="KW-0411">Iron-sulfur</keyword>
<dbReference type="PANTHER" id="PTHR30002">
    <property type="entry name" value="EPOXYQUEUOSINE REDUCTASE"/>
    <property type="match status" value="1"/>
</dbReference>
<dbReference type="PROSITE" id="PS51379">
    <property type="entry name" value="4FE4S_FER_2"/>
    <property type="match status" value="1"/>
</dbReference>
<comment type="function">
    <text evidence="9">Catalyzes the conversion of epoxyqueuosine (oQ) to queuosine (Q), which is a hypermodified base found in the wobble positions of tRNA(Asp), tRNA(Asn), tRNA(His) and tRNA(Tyr).</text>
</comment>
<evidence type="ECO:0000256" key="9">
    <source>
        <dbReference type="HAMAP-Rule" id="MF_00916"/>
    </source>
</evidence>
<dbReference type="Gene3D" id="3.30.70.20">
    <property type="match status" value="1"/>
</dbReference>
<dbReference type="SUPFAM" id="SSF46548">
    <property type="entry name" value="alpha-helical ferredoxin"/>
    <property type="match status" value="1"/>
</dbReference>
<dbReference type="GO" id="GO:0052693">
    <property type="term" value="F:epoxyqueuosine reductase activity"/>
    <property type="evidence" value="ECO:0007669"/>
    <property type="project" value="UniProtKB-UniRule"/>
</dbReference>
<evidence type="ECO:0000259" key="10">
    <source>
        <dbReference type="PROSITE" id="PS51379"/>
    </source>
</evidence>
<dbReference type="HAMAP" id="MF_00916">
    <property type="entry name" value="QueG"/>
    <property type="match status" value="1"/>
</dbReference>
<keyword evidence="7 9" id="KW-0408">Iron</keyword>
<evidence type="ECO:0000256" key="3">
    <source>
        <dbReference type="ARBA" id="ARBA00022694"/>
    </source>
</evidence>
<feature type="binding site" evidence="9">
    <location>
        <position position="211"/>
    </location>
    <ligand>
        <name>[4Fe-4S] cluster</name>
        <dbReference type="ChEBI" id="CHEBI:49883"/>
        <label>2</label>
    </ligand>
</feature>
<accession>A0A6J4P9P6</accession>